<organism evidence="4 5">
    <name type="scientific">Spiroplasma turonicum</name>
    <dbReference type="NCBI Taxonomy" id="216946"/>
    <lineage>
        <taxon>Bacteria</taxon>
        <taxon>Bacillati</taxon>
        <taxon>Mycoplasmatota</taxon>
        <taxon>Mollicutes</taxon>
        <taxon>Entomoplasmatales</taxon>
        <taxon>Spiroplasmataceae</taxon>
        <taxon>Spiroplasma</taxon>
    </lineage>
</organism>
<sequence>MKKMINNEISKTVLLTEYYDYYKNMLTEKQRQNFELYFFEDLSYQEIADNLEISKSAVHDSLNKTVNYLINIEEKLGFVKKQNMVKDLVDDYKKNIININQLIDSLENII</sequence>
<comment type="function">
    <text evidence="2 3">Might take part in the signal recognition particle (SRP) pathway. This is inferred from the conservation of its genetic proximity to ftsY/ffh. May be a regulatory protein.</text>
</comment>
<dbReference type="SUPFAM" id="SSF88659">
    <property type="entry name" value="Sigma3 and sigma4 domains of RNA polymerase sigma factors"/>
    <property type="match status" value="1"/>
</dbReference>
<dbReference type="PANTHER" id="PTHR40083">
    <property type="entry name" value="UPF0122 PROTEIN CBO2450/CLC_2298"/>
    <property type="match status" value="1"/>
</dbReference>
<evidence type="ECO:0000313" key="5">
    <source>
        <dbReference type="Proteomes" id="UP000067243"/>
    </source>
</evidence>
<dbReference type="EMBL" id="CP012328">
    <property type="protein sequence ID" value="AKU79445.1"/>
    <property type="molecule type" value="Genomic_DNA"/>
</dbReference>
<dbReference type="InterPro" id="IPR007394">
    <property type="entry name" value="UPF0122"/>
</dbReference>
<dbReference type="CDD" id="cd06171">
    <property type="entry name" value="Sigma70_r4"/>
    <property type="match status" value="1"/>
</dbReference>
<evidence type="ECO:0000256" key="3">
    <source>
        <dbReference type="HAMAP-Rule" id="MF_00245"/>
    </source>
</evidence>
<accession>A0A0K1P583</accession>
<evidence type="ECO:0000256" key="2">
    <source>
        <dbReference type="ARBA" id="ARBA00024764"/>
    </source>
</evidence>
<dbReference type="HAMAP" id="MF_00245">
    <property type="entry name" value="UPF0122"/>
    <property type="match status" value="1"/>
</dbReference>
<gene>
    <name evidence="4" type="ORF">STURON_00199</name>
</gene>
<dbReference type="InterPro" id="IPR013324">
    <property type="entry name" value="RNA_pol_sigma_r3/r4-like"/>
</dbReference>
<dbReference type="STRING" id="216946.STURO_v1c01980"/>
<comment type="similarity">
    <text evidence="1 3">Belongs to the UPF0122 family.</text>
</comment>
<dbReference type="NCBIfam" id="NF045758">
    <property type="entry name" value="YlxM"/>
    <property type="match status" value="1"/>
</dbReference>
<evidence type="ECO:0000313" key="4">
    <source>
        <dbReference type="EMBL" id="AKU79445.1"/>
    </source>
</evidence>
<dbReference type="InterPro" id="IPR036388">
    <property type="entry name" value="WH-like_DNA-bd_sf"/>
</dbReference>
<dbReference type="PANTHER" id="PTHR40083:SF1">
    <property type="entry name" value="UPF0122 PROTEIN YLXM"/>
    <property type="match status" value="1"/>
</dbReference>
<keyword evidence="5" id="KW-1185">Reference proteome</keyword>
<dbReference type="Gene3D" id="1.10.10.10">
    <property type="entry name" value="Winged helix-like DNA-binding domain superfamily/Winged helix DNA-binding domain"/>
    <property type="match status" value="1"/>
</dbReference>
<name>A0A0K1P583_9MOLU</name>
<proteinExistence type="inferred from homology"/>
<protein>
    <recommendedName>
        <fullName evidence="3">UPF0122 protein STURON_00199</fullName>
    </recommendedName>
</protein>
<dbReference type="AlphaFoldDB" id="A0A0K1P583"/>
<dbReference type="Proteomes" id="UP000067243">
    <property type="component" value="Chromosome"/>
</dbReference>
<dbReference type="PATRIC" id="fig|216946.3.peg.198"/>
<dbReference type="Pfam" id="PF04297">
    <property type="entry name" value="UPF0122"/>
    <property type="match status" value="1"/>
</dbReference>
<dbReference type="InterPro" id="IPR054831">
    <property type="entry name" value="UPF0122_fam_protein"/>
</dbReference>
<reference evidence="4 5" key="1">
    <citation type="journal article" date="2015" name="Genome Announc.">
        <title>Complete Genome Sequence of Spiroplasma turonicum Strain Tab4cT, a Parasite of a Horse Fly, Haematopota sp. (Diptera: Tabanidae).</title>
        <authorList>
            <person name="Davis R.E."/>
            <person name="Shao J."/>
            <person name="Zhao Y."/>
            <person name="Gasparich G.E."/>
            <person name="Gaynor B.J."/>
            <person name="Donofrio N."/>
        </authorList>
    </citation>
    <scope>NUCLEOTIDE SEQUENCE [LARGE SCALE GENOMIC DNA]</scope>
    <source>
        <strain evidence="4 5">Tab4c</strain>
    </source>
</reference>
<evidence type="ECO:0000256" key="1">
    <source>
        <dbReference type="ARBA" id="ARBA00008720"/>
    </source>
</evidence>
<dbReference type="KEGG" id="stur:STURON_00199"/>